<dbReference type="EMBL" id="JALJOQ010000099">
    <property type="protein sequence ID" value="KAK9798230.1"/>
    <property type="molecule type" value="Genomic_DNA"/>
</dbReference>
<organism evidence="1 2">
    <name type="scientific">Symbiochloris irregularis</name>
    <dbReference type="NCBI Taxonomy" id="706552"/>
    <lineage>
        <taxon>Eukaryota</taxon>
        <taxon>Viridiplantae</taxon>
        <taxon>Chlorophyta</taxon>
        <taxon>core chlorophytes</taxon>
        <taxon>Trebouxiophyceae</taxon>
        <taxon>Trebouxiales</taxon>
        <taxon>Trebouxiaceae</taxon>
        <taxon>Symbiochloris</taxon>
    </lineage>
</organism>
<evidence type="ECO:0008006" key="3">
    <source>
        <dbReference type="Google" id="ProtNLM"/>
    </source>
</evidence>
<reference evidence="1 2" key="1">
    <citation type="journal article" date="2024" name="Nat. Commun.">
        <title>Phylogenomics reveals the evolutionary origins of lichenization in chlorophyte algae.</title>
        <authorList>
            <person name="Puginier C."/>
            <person name="Libourel C."/>
            <person name="Otte J."/>
            <person name="Skaloud P."/>
            <person name="Haon M."/>
            <person name="Grisel S."/>
            <person name="Petersen M."/>
            <person name="Berrin J.G."/>
            <person name="Delaux P.M."/>
            <person name="Dal Grande F."/>
            <person name="Keller J."/>
        </authorList>
    </citation>
    <scope>NUCLEOTIDE SEQUENCE [LARGE SCALE GENOMIC DNA]</scope>
    <source>
        <strain evidence="1 2">SAG 2036</strain>
    </source>
</reference>
<dbReference type="Pfam" id="PF16477">
    <property type="entry name" value="DUF5054"/>
    <property type="match status" value="1"/>
</dbReference>
<dbReference type="AlphaFoldDB" id="A0AAW1NXG6"/>
<comment type="caution">
    <text evidence="1">The sequence shown here is derived from an EMBL/GenBank/DDBJ whole genome shotgun (WGS) entry which is preliminary data.</text>
</comment>
<sequence>MLSPCPTLRDLLLCLGTFGCLLTYTRALTVRLVFSNHLDVGFNIQGDSAPGTDLNVINKYFDKYFHVAASTAQQLKEHGGDVQYSWMTHSWLVSLYLDCPTGMGLQCPNATSKAAFEAAVKQGDIHWHAMPFNTQVEMFDPGLLKAAVQLAHDLDAKFGLAPKRTMSQRDVPGLTRAAIPILSKAGVKADEESGTELLAFWHAGGYSGVPVDTGKECVTVEGFDHVLCNAWRQDNAGPHSVQEVQDIFNLTQHSFPGAKVLASSFDTYVAELSKALPQLKLPEVTQEIGDTWVYGVASDARKMKEYRALLRLRHRLEAQHGDSPHFRNFSRLLMKIPEHTWGLDIKTNLGDFKNWSNADFQRQLESRDARYEMTVAQWKRQRKYMAWALEALHPLSDQLQQSPEAMWQGHMGTDELSCDAVQLMSSPNDGKSQSSPLITVASPHWTIELNASTGSFTRLQAHASSGAAGPNWADDSSAFGVTQYSTYTERDFDVIWDTYSFGPDAQWFVSDFGKPNVSQGHPRRAELLPQIVASSSSQDDRGFRVVTRSEFPGWVVQEAGAPEAVITELRSDVSSPELHLDITWVNKTPTRLPEAMWVRFAPSLRAVDPKSWRMHKLGQLISPLEVMLNGSQAQHAVGLEGVQVLSQDHSQRLSIRSLDVKLVSPGTPTPFPTVRQQPDMSAGMSFNLANNVWGTNYVMWQPYEARDANMKFRFTIEASRVEELPQRAWQVTWQDGHIEVS</sequence>
<evidence type="ECO:0000313" key="1">
    <source>
        <dbReference type="EMBL" id="KAK9798230.1"/>
    </source>
</evidence>
<gene>
    <name evidence="1" type="ORF">WJX73_010911</name>
</gene>
<protein>
    <recommendedName>
        <fullName evidence="3">Glycoside hydrolase family 38 N-terminal domain-containing protein</fullName>
    </recommendedName>
</protein>
<proteinExistence type="predicted"/>
<keyword evidence="2" id="KW-1185">Reference proteome</keyword>
<dbReference type="InterPro" id="IPR032482">
    <property type="entry name" value="DUF5054"/>
</dbReference>
<accession>A0AAW1NXG6</accession>
<dbReference type="CDD" id="cd10791">
    <property type="entry name" value="GH38N_AMII_like_1"/>
    <property type="match status" value="1"/>
</dbReference>
<name>A0AAW1NXG6_9CHLO</name>
<dbReference type="Proteomes" id="UP001465755">
    <property type="component" value="Unassembled WGS sequence"/>
</dbReference>
<evidence type="ECO:0000313" key="2">
    <source>
        <dbReference type="Proteomes" id="UP001465755"/>
    </source>
</evidence>